<comment type="caution">
    <text evidence="3">The sequence shown here is derived from an EMBL/GenBank/DDBJ whole genome shotgun (WGS) entry which is preliminary data.</text>
</comment>
<protein>
    <submittedName>
        <fullName evidence="3">Sensor domain-containing diguanylate cyclase</fullName>
    </submittedName>
</protein>
<feature type="transmembrane region" description="Helical" evidence="1">
    <location>
        <begin position="263"/>
        <end position="280"/>
    </location>
</feature>
<dbReference type="EMBL" id="JAPCKI010000008">
    <property type="protein sequence ID" value="MDD2178912.1"/>
    <property type="molecule type" value="Genomic_DNA"/>
</dbReference>
<feature type="transmembrane region" description="Helical" evidence="1">
    <location>
        <begin position="324"/>
        <end position="342"/>
    </location>
</feature>
<dbReference type="SMART" id="SM00267">
    <property type="entry name" value="GGDEF"/>
    <property type="match status" value="1"/>
</dbReference>
<dbReference type="NCBIfam" id="TIGR00254">
    <property type="entry name" value="GGDEF"/>
    <property type="match status" value="1"/>
</dbReference>
<dbReference type="CDD" id="cd01949">
    <property type="entry name" value="GGDEF"/>
    <property type="match status" value="1"/>
</dbReference>
<evidence type="ECO:0000256" key="1">
    <source>
        <dbReference type="SAM" id="Phobius"/>
    </source>
</evidence>
<sequence length="591" mass="65094">MISSHIWRGRWLAWVLIAVTHWATSTWAAEATTLPSRLLLQPTTPVSEAWPFVTVLSEKQTPLTLAEAQAAIAEFERPQTSYATLGVQPQPTWLHVPFRVEAVSGMVSQQWVMNIDYPPLNRIDAYVIQDGRTLQKAELGSLRTFASRPLFSRSHAMPLDLAAGDYDLMLRVESRGATILPIEFMQPSAFHRASVAEQMLRGIQVGFFLCMLMYSLAQWVGTRESLFLKYALLVTGSFLFALLLSGVGAQWVWRDVFWFERHMAGIGSLVAVAGTFLFLGDVLRRPHTGTADKPADRFPRLMNSGAVLCGVLLVIYCLDAFNTRLLTAMIVLLGPLPLLLSLPRFMSKVTKGDAVGLYLLLAFAFYITTVVVTTSTIRGKLPANVWTLHSLTFGEMCHILAFTLVLIVRATELRKASENARTEHEVMRSMAYADALTGLPNRRSLTDAMSLALVSASPHHMLAVYLIDLDEFKEVNDTRGHEVGDQLLIEVANRLRAGTRSGDAVARLGGDEFVMVASGLRDPAQARQIGEHLLSLFETPVHVAGEEMRVGLTIGYAVASGAAHETATLLRMADGALYQGKQCGKGRLQQA</sequence>
<dbReference type="PANTHER" id="PTHR46663:SF2">
    <property type="entry name" value="GGDEF DOMAIN-CONTAINING PROTEIN"/>
    <property type="match status" value="1"/>
</dbReference>
<dbReference type="InterPro" id="IPR011622">
    <property type="entry name" value="7TMR_DISM_rcpt_extracell_dom2"/>
</dbReference>
<dbReference type="InterPro" id="IPR052163">
    <property type="entry name" value="DGC-Regulatory_Protein"/>
</dbReference>
<dbReference type="RefSeq" id="WP_274111997.1">
    <property type="nucleotide sequence ID" value="NZ_JAPCKI010000008.1"/>
</dbReference>
<dbReference type="InterPro" id="IPR043128">
    <property type="entry name" value="Rev_trsase/Diguanyl_cyclase"/>
</dbReference>
<dbReference type="Gene3D" id="2.60.40.2380">
    <property type="match status" value="1"/>
</dbReference>
<dbReference type="PANTHER" id="PTHR46663">
    <property type="entry name" value="DIGUANYLATE CYCLASE DGCT-RELATED"/>
    <property type="match status" value="1"/>
</dbReference>
<keyword evidence="1" id="KW-0812">Transmembrane</keyword>
<feature type="domain" description="GGDEF" evidence="2">
    <location>
        <begin position="460"/>
        <end position="591"/>
    </location>
</feature>
<dbReference type="InterPro" id="IPR000160">
    <property type="entry name" value="GGDEF_dom"/>
</dbReference>
<feature type="transmembrane region" description="Helical" evidence="1">
    <location>
        <begin position="202"/>
        <end position="220"/>
    </location>
</feature>
<evidence type="ECO:0000259" key="2">
    <source>
        <dbReference type="PROSITE" id="PS50887"/>
    </source>
</evidence>
<accession>A0ABT5S0Q6</accession>
<feature type="transmembrane region" description="Helical" evidence="1">
    <location>
        <begin position="354"/>
        <end position="374"/>
    </location>
</feature>
<feature type="transmembrane region" description="Helical" evidence="1">
    <location>
        <begin position="227"/>
        <end position="251"/>
    </location>
</feature>
<gene>
    <name evidence="3" type="ORF">OIN59_15845</name>
</gene>
<feature type="transmembrane region" description="Helical" evidence="1">
    <location>
        <begin position="301"/>
        <end position="318"/>
    </location>
</feature>
<keyword evidence="1" id="KW-0472">Membrane</keyword>
<dbReference type="Proteomes" id="UP001148932">
    <property type="component" value="Unassembled WGS sequence"/>
</dbReference>
<dbReference type="Pfam" id="PF00990">
    <property type="entry name" value="GGDEF"/>
    <property type="match status" value="1"/>
</dbReference>
<keyword evidence="1" id="KW-1133">Transmembrane helix</keyword>
<dbReference type="Pfam" id="PF07695">
    <property type="entry name" value="7TMR-DISM_7TM"/>
    <property type="match status" value="1"/>
</dbReference>
<feature type="transmembrane region" description="Helical" evidence="1">
    <location>
        <begin position="386"/>
        <end position="408"/>
    </location>
</feature>
<evidence type="ECO:0000313" key="4">
    <source>
        <dbReference type="Proteomes" id="UP001148932"/>
    </source>
</evidence>
<keyword evidence="4" id="KW-1185">Reference proteome</keyword>
<dbReference type="Pfam" id="PF07696">
    <property type="entry name" value="7TMR-DISMED2"/>
    <property type="match status" value="1"/>
</dbReference>
<name>A0ABT5S0Q6_9BURK</name>
<evidence type="ECO:0000313" key="3">
    <source>
        <dbReference type="EMBL" id="MDD2178912.1"/>
    </source>
</evidence>
<dbReference type="InterPro" id="IPR029787">
    <property type="entry name" value="Nucleotide_cyclase"/>
</dbReference>
<dbReference type="SUPFAM" id="SSF55073">
    <property type="entry name" value="Nucleotide cyclase"/>
    <property type="match status" value="1"/>
</dbReference>
<dbReference type="InterPro" id="IPR011623">
    <property type="entry name" value="7TMR_DISM_rcpt_extracell_dom1"/>
</dbReference>
<organism evidence="3 4">
    <name type="scientific">Acidovorax benzenivorans</name>
    <dbReference type="NCBI Taxonomy" id="2987520"/>
    <lineage>
        <taxon>Bacteria</taxon>
        <taxon>Pseudomonadati</taxon>
        <taxon>Pseudomonadota</taxon>
        <taxon>Betaproteobacteria</taxon>
        <taxon>Burkholderiales</taxon>
        <taxon>Comamonadaceae</taxon>
        <taxon>Acidovorax</taxon>
    </lineage>
</organism>
<dbReference type="Gene3D" id="3.30.70.270">
    <property type="match status" value="1"/>
</dbReference>
<dbReference type="PROSITE" id="PS50887">
    <property type="entry name" value="GGDEF"/>
    <property type="match status" value="1"/>
</dbReference>
<reference evidence="3" key="1">
    <citation type="submission" date="2022-10" db="EMBL/GenBank/DDBJ databases">
        <title>Description of microaerobic benzene degrading bacteria.</title>
        <authorList>
            <person name="Bedics A."/>
            <person name="Tancsics A."/>
            <person name="Banerjee S."/>
        </authorList>
    </citation>
    <scope>NUCLEOTIDE SEQUENCE</scope>
    <source>
        <strain evidence="3">D2M1</strain>
    </source>
</reference>
<proteinExistence type="predicted"/>